<feature type="region of interest" description="Disordered" evidence="1">
    <location>
        <begin position="1"/>
        <end position="23"/>
    </location>
</feature>
<evidence type="ECO:0000313" key="3">
    <source>
        <dbReference type="Proteomes" id="UP000657372"/>
    </source>
</evidence>
<proteinExistence type="predicted"/>
<accession>A0ABS0EP69</accession>
<gene>
    <name evidence="2" type="ORF">IXC47_03025</name>
</gene>
<sequence length="116" mass="13376">MFFNRFSKKTATPTPAKETSKKKAKVSAEASLAHSTLYQFKRNVLELVARMNHGVHHVDCEVIKRQTMFVQSQLLHAIANDPQLPEHLKIMLMQYHAKSIRATLTERRGEHLRRVA</sequence>
<name>A0ABS0EP69_9BURK</name>
<dbReference type="EMBL" id="JADOEL010000002">
    <property type="protein sequence ID" value="MBF8176650.1"/>
    <property type="molecule type" value="Genomic_DNA"/>
</dbReference>
<dbReference type="Proteomes" id="UP000657372">
    <property type="component" value="Unassembled WGS sequence"/>
</dbReference>
<evidence type="ECO:0000256" key="1">
    <source>
        <dbReference type="SAM" id="MobiDB-lite"/>
    </source>
</evidence>
<organism evidence="2 3">
    <name type="scientific">Herminiimonas contaminans</name>
    <dbReference type="NCBI Taxonomy" id="1111140"/>
    <lineage>
        <taxon>Bacteria</taxon>
        <taxon>Pseudomonadati</taxon>
        <taxon>Pseudomonadota</taxon>
        <taxon>Betaproteobacteria</taxon>
        <taxon>Burkholderiales</taxon>
        <taxon>Oxalobacteraceae</taxon>
        <taxon>Herminiimonas</taxon>
    </lineage>
</organism>
<evidence type="ECO:0000313" key="2">
    <source>
        <dbReference type="EMBL" id="MBF8176650.1"/>
    </source>
</evidence>
<comment type="caution">
    <text evidence="2">The sequence shown here is derived from an EMBL/GenBank/DDBJ whole genome shotgun (WGS) entry which is preliminary data.</text>
</comment>
<keyword evidence="3" id="KW-1185">Reference proteome</keyword>
<dbReference type="RefSeq" id="WP_175625586.1">
    <property type="nucleotide sequence ID" value="NZ_JADOEL010000002.1"/>
</dbReference>
<reference evidence="2 3" key="1">
    <citation type="submission" date="2020-11" db="EMBL/GenBank/DDBJ databases">
        <title>WGS of Herminiimonas contaminans strain Marseille-Q4544 isolated from planarians Schmidtea mediterranea.</title>
        <authorList>
            <person name="Kangale L."/>
        </authorList>
    </citation>
    <scope>NUCLEOTIDE SEQUENCE [LARGE SCALE GENOMIC DNA]</scope>
    <source>
        <strain evidence="2 3">Marseille-Q4544</strain>
    </source>
</reference>
<protein>
    <submittedName>
        <fullName evidence="2">Uncharacterized protein</fullName>
    </submittedName>
</protein>